<reference evidence="2" key="1">
    <citation type="journal article" date="2023" name="Front. Plant Sci.">
        <title>Chromosomal-level genome assembly of Melastoma candidum provides insights into trichome evolution.</title>
        <authorList>
            <person name="Zhong Y."/>
            <person name="Wu W."/>
            <person name="Sun C."/>
            <person name="Zou P."/>
            <person name="Liu Y."/>
            <person name="Dai S."/>
            <person name="Zhou R."/>
        </authorList>
    </citation>
    <scope>NUCLEOTIDE SEQUENCE [LARGE SCALE GENOMIC DNA]</scope>
</reference>
<evidence type="ECO:0000313" key="2">
    <source>
        <dbReference type="Proteomes" id="UP001057402"/>
    </source>
</evidence>
<comment type="caution">
    <text evidence="1">The sequence shown here is derived from an EMBL/GenBank/DDBJ whole genome shotgun (WGS) entry which is preliminary data.</text>
</comment>
<evidence type="ECO:0000313" key="1">
    <source>
        <dbReference type="EMBL" id="KAI4320210.1"/>
    </source>
</evidence>
<dbReference type="EMBL" id="CM042889">
    <property type="protein sequence ID" value="KAI4320210.1"/>
    <property type="molecule type" value="Genomic_DNA"/>
</dbReference>
<sequence>MSSETSDSLRCQIAVGAAKGVAKGVAYLHHDYTPQIIHWDIKSTNILLDGDFTPKIADFVRLVEDSKLAYTLKVSEKTDVSSFGVVLLEIITGRSPIEEGYGDGKDVVHWVHTHLGDRENIIKNILNRSVAVSMSTKDDMIKVLKVAVSCTSKLPSTCPTMREVVKMLVDAEPWSYKSAEKLSCS</sequence>
<proteinExistence type="predicted"/>
<protein>
    <submittedName>
        <fullName evidence="1">Uncharacterized protein</fullName>
    </submittedName>
</protein>
<gene>
    <name evidence="1" type="ORF">MLD38_033715</name>
</gene>
<keyword evidence="2" id="KW-1185">Reference proteome</keyword>
<name>A0ACB9MBZ8_9MYRT</name>
<dbReference type="Proteomes" id="UP001057402">
    <property type="component" value="Chromosome 10"/>
</dbReference>
<accession>A0ACB9MBZ8</accession>
<organism evidence="1 2">
    <name type="scientific">Melastoma candidum</name>
    <dbReference type="NCBI Taxonomy" id="119954"/>
    <lineage>
        <taxon>Eukaryota</taxon>
        <taxon>Viridiplantae</taxon>
        <taxon>Streptophyta</taxon>
        <taxon>Embryophyta</taxon>
        <taxon>Tracheophyta</taxon>
        <taxon>Spermatophyta</taxon>
        <taxon>Magnoliopsida</taxon>
        <taxon>eudicotyledons</taxon>
        <taxon>Gunneridae</taxon>
        <taxon>Pentapetalae</taxon>
        <taxon>rosids</taxon>
        <taxon>malvids</taxon>
        <taxon>Myrtales</taxon>
        <taxon>Melastomataceae</taxon>
        <taxon>Melastomatoideae</taxon>
        <taxon>Melastomateae</taxon>
        <taxon>Melastoma</taxon>
    </lineage>
</organism>